<dbReference type="OrthoDB" id="4851849at2759"/>
<protein>
    <submittedName>
        <fullName evidence="2">Uncharacterized protein</fullName>
    </submittedName>
</protein>
<keyword evidence="3" id="KW-1185">Reference proteome</keyword>
<name>A0A232M1G8_9EURO</name>
<accession>A0A232M1G8</accession>
<dbReference type="AlphaFoldDB" id="A0A232M1G8"/>
<sequence>MSGVIALASAMRGFGDSLGAVQRMSHHQTDDNKSQSGDLREAEELFLIATTITHRARMLETQCLPVKTAKAEDSIWCGISEQTFRGNVVALQRVSNNAPAQSKFAISGEEWERRRCEASSIEYHLPFEVEQQIADDLALVAAAVQGVEAVSAACLEEDSLDGSLVFRVAASAAASPTVRKSLQEICDLLTDGAQKRLSGRNVLMALVDRVVRLSRERIHAHLQSGHWTKSTSLKNKCAPAIPLHEEINRINTRMRKAGCCCSSFANTLCTRLDTLIALYRSVDSTSQNTEEELDVLKDIGQASNDIYYWWESQLSKRRDKNCCFSKAPIQQVGKIGRYWSLCLNLAHFARKNRELCANIRGEVLPSYQKVTSSISSKNIPVRCCVHAEIQMVAFYESGRNSVYRPRIIGSSKPSCYLCDLFVRCHGIFFLSGTHGQLHDRWTVPDSANYSTSGRSRIRKALVAMNKFLERGLSMTVRPPRNLPVTDWLDVKVLPTPKKARSVASSSNQSVSASKSSSSASTVSTALTAPSPTLPHVSIDPPLSVVSAGSRRSTCILTKDDLAAGQDFDDSILLNVVGKNIRLKFEIDESKRGRVFIGFTPPRDGCEVDGVAKLDAMDPGSTIVLERKPGCPSVHVEFQYGTRKPLFASLQWV</sequence>
<reference evidence="2 3" key="1">
    <citation type="journal article" date="2015" name="Environ. Microbiol.">
        <title>Metagenome sequence of Elaphomyces granulatus from sporocarp tissue reveals Ascomycota ectomycorrhizal fingerprints of genome expansion and a Proteobacteria-rich microbiome.</title>
        <authorList>
            <person name="Quandt C.A."/>
            <person name="Kohler A."/>
            <person name="Hesse C.N."/>
            <person name="Sharpton T.J."/>
            <person name="Martin F."/>
            <person name="Spatafora J.W."/>
        </authorList>
    </citation>
    <scope>NUCLEOTIDE SEQUENCE [LARGE SCALE GENOMIC DNA]</scope>
    <source>
        <strain evidence="2 3">OSC145934</strain>
    </source>
</reference>
<evidence type="ECO:0000313" key="2">
    <source>
        <dbReference type="EMBL" id="OXV10255.1"/>
    </source>
</evidence>
<evidence type="ECO:0000313" key="3">
    <source>
        <dbReference type="Proteomes" id="UP000243515"/>
    </source>
</evidence>
<dbReference type="Proteomes" id="UP000243515">
    <property type="component" value="Unassembled WGS sequence"/>
</dbReference>
<proteinExistence type="predicted"/>
<dbReference type="Pfam" id="PF14441">
    <property type="entry name" value="OTT_1508_deam"/>
    <property type="match status" value="1"/>
</dbReference>
<dbReference type="InterPro" id="IPR027796">
    <property type="entry name" value="OTT_1508_deam-like"/>
</dbReference>
<comment type="caution">
    <text evidence="2">The sequence shown here is derived from an EMBL/GenBank/DDBJ whole genome shotgun (WGS) entry which is preliminary data.</text>
</comment>
<evidence type="ECO:0000256" key="1">
    <source>
        <dbReference type="SAM" id="MobiDB-lite"/>
    </source>
</evidence>
<organism evidence="2 3">
    <name type="scientific">Elaphomyces granulatus</name>
    <dbReference type="NCBI Taxonomy" id="519963"/>
    <lineage>
        <taxon>Eukaryota</taxon>
        <taxon>Fungi</taxon>
        <taxon>Dikarya</taxon>
        <taxon>Ascomycota</taxon>
        <taxon>Pezizomycotina</taxon>
        <taxon>Eurotiomycetes</taxon>
        <taxon>Eurotiomycetidae</taxon>
        <taxon>Eurotiales</taxon>
        <taxon>Elaphomycetaceae</taxon>
        <taxon>Elaphomyces</taxon>
    </lineage>
</organism>
<gene>
    <name evidence="2" type="ORF">Egran_01984</name>
</gene>
<feature type="compositionally biased region" description="Low complexity" evidence="1">
    <location>
        <begin position="501"/>
        <end position="524"/>
    </location>
</feature>
<feature type="region of interest" description="Disordered" evidence="1">
    <location>
        <begin position="499"/>
        <end position="524"/>
    </location>
</feature>
<dbReference type="EMBL" id="NPHW01003037">
    <property type="protein sequence ID" value="OXV10255.1"/>
    <property type="molecule type" value="Genomic_DNA"/>
</dbReference>